<keyword evidence="4 8" id="KW-0456">Lyase</keyword>
<dbReference type="InterPro" id="IPR010197">
    <property type="entry name" value="OSBS/NAAAR"/>
</dbReference>
<evidence type="ECO:0000256" key="6">
    <source>
        <dbReference type="NCBIfam" id="TIGR01928"/>
    </source>
</evidence>
<evidence type="ECO:0000256" key="3">
    <source>
        <dbReference type="ARBA" id="ARBA00022842"/>
    </source>
</evidence>
<dbReference type="Proteomes" id="UP000317835">
    <property type="component" value="Chromosome"/>
</dbReference>
<dbReference type="Gene3D" id="3.20.20.120">
    <property type="entry name" value="Enolase-like C-terminal domain"/>
    <property type="match status" value="1"/>
</dbReference>
<dbReference type="SFLD" id="SFLDF00009">
    <property type="entry name" value="o-succinylbenzoate_synthase"/>
    <property type="match status" value="1"/>
</dbReference>
<dbReference type="Gene3D" id="3.30.390.10">
    <property type="entry name" value="Enolase-like, N-terminal domain"/>
    <property type="match status" value="1"/>
</dbReference>
<dbReference type="GO" id="GO:0009234">
    <property type="term" value="P:menaquinone biosynthetic process"/>
    <property type="evidence" value="ECO:0007669"/>
    <property type="project" value="UniProtKB-UniRule"/>
</dbReference>
<dbReference type="PANTHER" id="PTHR48073">
    <property type="entry name" value="O-SUCCINYLBENZOATE SYNTHASE-RELATED"/>
    <property type="match status" value="1"/>
</dbReference>
<dbReference type="NCBIfam" id="TIGR01928">
    <property type="entry name" value="menC_lowGC_arch"/>
    <property type="match status" value="1"/>
</dbReference>
<keyword evidence="3" id="KW-0460">Magnesium</keyword>
<organism evidence="8 9">
    <name type="scientific">Tautonia plasticadhaerens</name>
    <dbReference type="NCBI Taxonomy" id="2527974"/>
    <lineage>
        <taxon>Bacteria</taxon>
        <taxon>Pseudomonadati</taxon>
        <taxon>Planctomycetota</taxon>
        <taxon>Planctomycetia</taxon>
        <taxon>Isosphaerales</taxon>
        <taxon>Isosphaeraceae</taxon>
        <taxon>Tautonia</taxon>
    </lineage>
</organism>
<dbReference type="InterPro" id="IPR013342">
    <property type="entry name" value="Mandelate_racemase_C"/>
</dbReference>
<evidence type="ECO:0000256" key="1">
    <source>
        <dbReference type="ARBA" id="ARBA00001968"/>
    </source>
</evidence>
<dbReference type="SUPFAM" id="SSF51604">
    <property type="entry name" value="Enolase C-terminal domain-like"/>
    <property type="match status" value="1"/>
</dbReference>
<dbReference type="KEGG" id="tpla:ElP_66570"/>
<dbReference type="UniPathway" id="UPA00079"/>
<evidence type="ECO:0000256" key="5">
    <source>
        <dbReference type="ARBA" id="ARBA00029491"/>
    </source>
</evidence>
<dbReference type="SFLD" id="SFLDG00180">
    <property type="entry name" value="muconate_cycloisomerase"/>
    <property type="match status" value="1"/>
</dbReference>
<dbReference type="SUPFAM" id="SSF54826">
    <property type="entry name" value="Enolase N-terminal domain-like"/>
    <property type="match status" value="1"/>
</dbReference>
<dbReference type="Pfam" id="PF13378">
    <property type="entry name" value="MR_MLE_C"/>
    <property type="match status" value="1"/>
</dbReference>
<evidence type="ECO:0000256" key="4">
    <source>
        <dbReference type="ARBA" id="ARBA00023239"/>
    </source>
</evidence>
<dbReference type="InterPro" id="IPR029017">
    <property type="entry name" value="Enolase-like_N"/>
</dbReference>
<protein>
    <recommendedName>
        <fullName evidence="5 6">o-succinylbenzoate synthase</fullName>
        <ecNumber evidence="5 6">4.2.1.113</ecNumber>
    </recommendedName>
</protein>
<dbReference type="GO" id="GO:0043748">
    <property type="term" value="F:O-succinylbenzoate synthase activity"/>
    <property type="evidence" value="ECO:0007669"/>
    <property type="project" value="UniProtKB-EC"/>
</dbReference>
<dbReference type="SMART" id="SM00922">
    <property type="entry name" value="MR_MLE"/>
    <property type="match status" value="1"/>
</dbReference>
<keyword evidence="2" id="KW-0479">Metal-binding</keyword>
<dbReference type="Pfam" id="PF02746">
    <property type="entry name" value="MR_MLE_N"/>
    <property type="match status" value="1"/>
</dbReference>
<dbReference type="CDD" id="cd03317">
    <property type="entry name" value="NAAAR"/>
    <property type="match status" value="1"/>
</dbReference>
<reference evidence="8 9" key="1">
    <citation type="submission" date="2019-02" db="EMBL/GenBank/DDBJ databases">
        <title>Deep-cultivation of Planctomycetes and their phenomic and genomic characterization uncovers novel biology.</title>
        <authorList>
            <person name="Wiegand S."/>
            <person name="Jogler M."/>
            <person name="Boedeker C."/>
            <person name="Pinto D."/>
            <person name="Vollmers J."/>
            <person name="Rivas-Marin E."/>
            <person name="Kohn T."/>
            <person name="Peeters S.H."/>
            <person name="Heuer A."/>
            <person name="Rast P."/>
            <person name="Oberbeckmann S."/>
            <person name="Bunk B."/>
            <person name="Jeske O."/>
            <person name="Meyerdierks A."/>
            <person name="Storesund J.E."/>
            <person name="Kallscheuer N."/>
            <person name="Luecker S."/>
            <person name="Lage O.M."/>
            <person name="Pohl T."/>
            <person name="Merkel B.J."/>
            <person name="Hornburger P."/>
            <person name="Mueller R.-W."/>
            <person name="Bruemmer F."/>
            <person name="Labrenz M."/>
            <person name="Spormann A.M."/>
            <person name="Op den Camp H."/>
            <person name="Overmann J."/>
            <person name="Amann R."/>
            <person name="Jetten M.S.M."/>
            <person name="Mascher T."/>
            <person name="Medema M.H."/>
            <person name="Devos D.P."/>
            <person name="Kaster A.-K."/>
            <person name="Ovreas L."/>
            <person name="Rohde M."/>
            <person name="Galperin M.Y."/>
            <person name="Jogler C."/>
        </authorList>
    </citation>
    <scope>NUCLEOTIDE SEQUENCE [LARGE SCALE GENOMIC DNA]</scope>
    <source>
        <strain evidence="8 9">ElP</strain>
    </source>
</reference>
<dbReference type="SFLD" id="SFLDS00001">
    <property type="entry name" value="Enolase"/>
    <property type="match status" value="1"/>
</dbReference>
<name>A0A518HCW3_9BACT</name>
<proteinExistence type="predicted"/>
<dbReference type="RefSeq" id="WP_145277409.1">
    <property type="nucleotide sequence ID" value="NZ_CP036426.1"/>
</dbReference>
<dbReference type="InterPro" id="IPR029065">
    <property type="entry name" value="Enolase_C-like"/>
</dbReference>
<evidence type="ECO:0000256" key="2">
    <source>
        <dbReference type="ARBA" id="ARBA00022723"/>
    </source>
</evidence>
<dbReference type="GO" id="GO:0016854">
    <property type="term" value="F:racemase and epimerase activity"/>
    <property type="evidence" value="ECO:0007669"/>
    <property type="project" value="UniProtKB-ARBA"/>
</dbReference>
<dbReference type="OrthoDB" id="9785902at2"/>
<dbReference type="AlphaFoldDB" id="A0A518HCW3"/>
<gene>
    <name evidence="8" type="primary">menC</name>
    <name evidence="8" type="ORF">ElP_66570</name>
</gene>
<dbReference type="EMBL" id="CP036426">
    <property type="protein sequence ID" value="QDV38702.1"/>
    <property type="molecule type" value="Genomic_DNA"/>
</dbReference>
<comment type="cofactor">
    <cofactor evidence="1">
        <name>a divalent metal cation</name>
        <dbReference type="ChEBI" id="CHEBI:60240"/>
    </cofactor>
</comment>
<dbReference type="InterPro" id="IPR013341">
    <property type="entry name" value="Mandelate_racemase_N_dom"/>
</dbReference>
<sequence length="372" mass="40946">MRLRRIDLKLVRLPLVRPFRTSSSVKDHLAHIVVRVESDDGLVGWGECASPSDPYYCPETTETCWHLLRDFLGPLVLGREWEAIDDLTAFYRLVKGNNFAKAGLEMACCDLLARAEGVPLAAFLGGVRPRIASGVSLGIEDDTAALLDTIERHLSSGYKRIKLKIGPGRDVEVVREVRRAYPDILLQVDANSAYTLNDIDLLRALDEFDLLLIEQPLAHDDIIDHARLQAALRTPVCLDESIHSEADARKALELDACRVINIKVSRVGGLMEARRIHDLCFTRGVPVWCGGMHEFGIGRAANVAVCSLPGFVFPGDVSGSDKYYLQDLVDPPVLAHDGYVTVPTGPGLGHEPIEDRIVSNTRREVTLEAGVA</sequence>
<evidence type="ECO:0000259" key="7">
    <source>
        <dbReference type="SMART" id="SM00922"/>
    </source>
</evidence>
<dbReference type="InterPro" id="IPR036849">
    <property type="entry name" value="Enolase-like_C_sf"/>
</dbReference>
<keyword evidence="9" id="KW-1185">Reference proteome</keyword>
<dbReference type="EC" id="4.2.1.113" evidence="5 6"/>
<feature type="domain" description="Mandelate racemase/muconate lactonizing enzyme C-terminal" evidence="7">
    <location>
        <begin position="143"/>
        <end position="235"/>
    </location>
</feature>
<dbReference type="PANTHER" id="PTHR48073:SF5">
    <property type="entry name" value="O-SUCCINYLBENZOATE SYNTHASE"/>
    <property type="match status" value="1"/>
</dbReference>
<evidence type="ECO:0000313" key="8">
    <source>
        <dbReference type="EMBL" id="QDV38702.1"/>
    </source>
</evidence>
<dbReference type="GO" id="GO:0046872">
    <property type="term" value="F:metal ion binding"/>
    <property type="evidence" value="ECO:0007669"/>
    <property type="project" value="UniProtKB-KW"/>
</dbReference>
<accession>A0A518HCW3</accession>
<evidence type="ECO:0000313" key="9">
    <source>
        <dbReference type="Proteomes" id="UP000317835"/>
    </source>
</evidence>
<dbReference type="UniPathway" id="UPA01057">
    <property type="reaction ID" value="UER00165"/>
</dbReference>